<comment type="caution">
    <text evidence="2">The sequence shown here is derived from an EMBL/GenBank/DDBJ whole genome shotgun (WGS) entry which is preliminary data.</text>
</comment>
<proteinExistence type="predicted"/>
<dbReference type="AlphaFoldDB" id="A0A117LZT5"/>
<organism evidence="2 3">
    <name type="scientific">Proteiniphilum acetatigenes</name>
    <dbReference type="NCBI Taxonomy" id="294710"/>
    <lineage>
        <taxon>Bacteria</taxon>
        <taxon>Pseudomonadati</taxon>
        <taxon>Bacteroidota</taxon>
        <taxon>Bacteroidia</taxon>
        <taxon>Bacteroidales</taxon>
        <taxon>Dysgonomonadaceae</taxon>
        <taxon>Proteiniphilum</taxon>
    </lineage>
</organism>
<dbReference type="GO" id="GO:0016779">
    <property type="term" value="F:nucleotidyltransferase activity"/>
    <property type="evidence" value="ECO:0007669"/>
    <property type="project" value="InterPro"/>
</dbReference>
<dbReference type="EMBL" id="LGGN01000242">
    <property type="protein sequence ID" value="KUK76495.1"/>
    <property type="molecule type" value="Genomic_DNA"/>
</dbReference>
<evidence type="ECO:0000313" key="2">
    <source>
        <dbReference type="EMBL" id="KUK76495.1"/>
    </source>
</evidence>
<dbReference type="PANTHER" id="PTHR33933:SF1">
    <property type="entry name" value="PROTEIN ADENYLYLTRANSFERASE MNTA-RELATED"/>
    <property type="match status" value="1"/>
</dbReference>
<gene>
    <name evidence="2" type="ORF">XD92_1190</name>
</gene>
<dbReference type="InterPro" id="IPR002934">
    <property type="entry name" value="Polymerase_NTP_transf_dom"/>
</dbReference>
<dbReference type="PATRIC" id="fig|294710.3.peg.1608"/>
<name>A0A117LZT5_9BACT</name>
<dbReference type="Proteomes" id="UP000053860">
    <property type="component" value="Unassembled WGS sequence"/>
</dbReference>
<reference evidence="3" key="1">
    <citation type="journal article" date="2015" name="MBio">
        <title>Genome-Resolved Metagenomic Analysis Reveals Roles for Candidate Phyla and Other Microbial Community Members in Biogeochemical Transformations in Oil Reservoirs.</title>
        <authorList>
            <person name="Hu P."/>
            <person name="Tom L."/>
            <person name="Singh A."/>
            <person name="Thomas B.C."/>
            <person name="Baker B.J."/>
            <person name="Piceno Y.M."/>
            <person name="Andersen G.L."/>
            <person name="Banfield J.F."/>
        </authorList>
    </citation>
    <scope>NUCLEOTIDE SEQUENCE [LARGE SCALE GENOMIC DNA]</scope>
</reference>
<evidence type="ECO:0000313" key="3">
    <source>
        <dbReference type="Proteomes" id="UP000053860"/>
    </source>
</evidence>
<evidence type="ECO:0000259" key="1">
    <source>
        <dbReference type="Pfam" id="PF01909"/>
    </source>
</evidence>
<dbReference type="CDD" id="cd05403">
    <property type="entry name" value="NT_KNTase_like"/>
    <property type="match status" value="1"/>
</dbReference>
<dbReference type="Gene3D" id="3.30.460.10">
    <property type="entry name" value="Beta Polymerase, domain 2"/>
    <property type="match status" value="1"/>
</dbReference>
<dbReference type="InterPro" id="IPR052548">
    <property type="entry name" value="Type_VII_TA_antitoxin"/>
</dbReference>
<sequence>MTYWKVEILIIFAKIEDSIMRRPEIVQQIKNTLREINPDAKAILYGSEARGDARHDSDIDLLILVDKAKISVEEEKEIIGRLSDLSLETGVIISSIILPKTKWENRPLKTPFYLNVMNEGIVL</sequence>
<protein>
    <submittedName>
        <fullName evidence="2">DNA polymerase</fullName>
    </submittedName>
</protein>
<dbReference type="Pfam" id="PF01909">
    <property type="entry name" value="NTP_transf_2"/>
    <property type="match status" value="1"/>
</dbReference>
<feature type="domain" description="Polymerase nucleotidyl transferase" evidence="1">
    <location>
        <begin position="27"/>
        <end position="92"/>
    </location>
</feature>
<dbReference type="PANTHER" id="PTHR33933">
    <property type="entry name" value="NUCLEOTIDYLTRANSFERASE"/>
    <property type="match status" value="1"/>
</dbReference>
<accession>A0A117LZT5</accession>
<dbReference type="InterPro" id="IPR043519">
    <property type="entry name" value="NT_sf"/>
</dbReference>
<dbReference type="SUPFAM" id="SSF81301">
    <property type="entry name" value="Nucleotidyltransferase"/>
    <property type="match status" value="1"/>
</dbReference>